<keyword evidence="2 7" id="KW-0813">Transport</keyword>
<evidence type="ECO:0000256" key="4">
    <source>
        <dbReference type="ARBA" id="ARBA00022692"/>
    </source>
</evidence>
<dbReference type="EMBL" id="CACRYJ010000068">
    <property type="protein sequence ID" value="VZO40090.1"/>
    <property type="molecule type" value="Genomic_DNA"/>
</dbReference>
<dbReference type="CDD" id="cd06261">
    <property type="entry name" value="TM_PBP2"/>
    <property type="match status" value="1"/>
</dbReference>
<keyword evidence="10" id="KW-0762">Sugar transport</keyword>
<keyword evidence="4 7" id="KW-0812">Transmembrane</keyword>
<evidence type="ECO:0000256" key="5">
    <source>
        <dbReference type="ARBA" id="ARBA00022989"/>
    </source>
</evidence>
<evidence type="ECO:0000256" key="2">
    <source>
        <dbReference type="ARBA" id="ARBA00022448"/>
    </source>
</evidence>
<proteinExistence type="inferred from homology"/>
<evidence type="ECO:0000313" key="11">
    <source>
        <dbReference type="Proteomes" id="UP000419743"/>
    </source>
</evidence>
<dbReference type="PANTHER" id="PTHR43227:SF11">
    <property type="entry name" value="BLL4140 PROTEIN"/>
    <property type="match status" value="1"/>
</dbReference>
<name>A0A7M4DRJ6_9MICO</name>
<comment type="similarity">
    <text evidence="7">Belongs to the binding-protein-dependent transport system permease family.</text>
</comment>
<dbReference type="Gene3D" id="1.10.3720.10">
    <property type="entry name" value="MetI-like"/>
    <property type="match status" value="1"/>
</dbReference>
<dbReference type="InterPro" id="IPR000515">
    <property type="entry name" value="MetI-like"/>
</dbReference>
<keyword evidence="3" id="KW-1003">Cell membrane</keyword>
<dbReference type="PANTHER" id="PTHR43227">
    <property type="entry name" value="BLL4140 PROTEIN"/>
    <property type="match status" value="1"/>
</dbReference>
<evidence type="ECO:0000256" key="7">
    <source>
        <dbReference type="RuleBase" id="RU363032"/>
    </source>
</evidence>
<feature type="transmembrane region" description="Helical" evidence="7">
    <location>
        <begin position="144"/>
        <end position="164"/>
    </location>
</feature>
<evidence type="ECO:0000256" key="3">
    <source>
        <dbReference type="ARBA" id="ARBA00022475"/>
    </source>
</evidence>
<feature type="compositionally biased region" description="Polar residues" evidence="8">
    <location>
        <begin position="14"/>
        <end position="24"/>
    </location>
</feature>
<dbReference type="SUPFAM" id="SSF161098">
    <property type="entry name" value="MetI-like"/>
    <property type="match status" value="1"/>
</dbReference>
<feature type="transmembrane region" description="Helical" evidence="7">
    <location>
        <begin position="108"/>
        <end position="132"/>
    </location>
</feature>
<keyword evidence="11" id="KW-1185">Reference proteome</keyword>
<feature type="region of interest" description="Disordered" evidence="8">
    <location>
        <begin position="1"/>
        <end position="32"/>
    </location>
</feature>
<comment type="caution">
    <text evidence="10">The sequence shown here is derived from an EMBL/GenBank/DDBJ whole genome shotgun (WGS) entry which is preliminary data.</text>
</comment>
<organism evidence="10 11">
    <name type="scientific">Occultella aeris</name>
    <dbReference type="NCBI Taxonomy" id="2761496"/>
    <lineage>
        <taxon>Bacteria</taxon>
        <taxon>Bacillati</taxon>
        <taxon>Actinomycetota</taxon>
        <taxon>Actinomycetes</taxon>
        <taxon>Micrococcales</taxon>
        <taxon>Ruaniaceae</taxon>
        <taxon>Occultella</taxon>
    </lineage>
</organism>
<evidence type="ECO:0000256" key="6">
    <source>
        <dbReference type="ARBA" id="ARBA00023136"/>
    </source>
</evidence>
<dbReference type="AlphaFoldDB" id="A0A7M4DRJ6"/>
<keyword evidence="5 7" id="KW-1133">Transmembrane helix</keyword>
<protein>
    <submittedName>
        <fullName evidence="10">Putative multiple-sugar transport system permease YteP</fullName>
    </submittedName>
</protein>
<dbReference type="GO" id="GO:0005886">
    <property type="term" value="C:plasma membrane"/>
    <property type="evidence" value="ECO:0007669"/>
    <property type="project" value="UniProtKB-SubCell"/>
</dbReference>
<dbReference type="Proteomes" id="UP000419743">
    <property type="component" value="Unassembled WGS sequence"/>
</dbReference>
<evidence type="ECO:0000256" key="8">
    <source>
        <dbReference type="SAM" id="MobiDB-lite"/>
    </source>
</evidence>
<dbReference type="InterPro" id="IPR050809">
    <property type="entry name" value="UgpAE/MalFG_permease"/>
</dbReference>
<keyword evidence="6 7" id="KW-0472">Membrane</keyword>
<evidence type="ECO:0000259" key="9">
    <source>
        <dbReference type="PROSITE" id="PS50928"/>
    </source>
</evidence>
<dbReference type="InterPro" id="IPR035906">
    <property type="entry name" value="MetI-like_sf"/>
</dbReference>
<dbReference type="GO" id="GO:0055085">
    <property type="term" value="P:transmembrane transport"/>
    <property type="evidence" value="ECO:0007669"/>
    <property type="project" value="InterPro"/>
</dbReference>
<feature type="domain" description="ABC transmembrane type-1" evidence="9">
    <location>
        <begin position="104"/>
        <end position="318"/>
    </location>
</feature>
<evidence type="ECO:0000313" key="10">
    <source>
        <dbReference type="EMBL" id="VZO40090.1"/>
    </source>
</evidence>
<dbReference type="Pfam" id="PF00528">
    <property type="entry name" value="BPD_transp_1"/>
    <property type="match status" value="1"/>
</dbReference>
<dbReference type="PROSITE" id="PS50928">
    <property type="entry name" value="ABC_TM1"/>
    <property type="match status" value="1"/>
</dbReference>
<feature type="transmembrane region" description="Helical" evidence="7">
    <location>
        <begin position="43"/>
        <end position="61"/>
    </location>
</feature>
<sequence>MTMVIVKTRPSAGQREQMTHSGGPNPSVERRVRRRGRWRRDRLLLLLGLPGLAVVLLFNYVPLLGNIIAFKDYVPYVGILESPWVGWENFQVIFNGDPEFLTALSNTLIISLVQIAFVFPVPIALALLLNSLVSERIKRVVQSVLYLPHFMSWVVVVAIFQHMLGNAGLLNSWLRSQELITLPIIGNPDLFIGLITSQVIWKDAGWGTIIFLAALSNIDVQLYEAAAVDGASRLRQLWHVTLPGIRSVIFLMLILKLGDVLTVGFEQILLQQGPVGLHASEVLDTYVYRNGVLSGDWGVAAAVGLVKGLVGVMLVLGANRLAHVFGERGVYSR</sequence>
<gene>
    <name evidence="10" type="primary">yteP_20</name>
    <name evidence="10" type="ORF">HALOF300_04791</name>
</gene>
<accession>A0A7M4DRJ6</accession>
<feature type="transmembrane region" description="Helical" evidence="7">
    <location>
        <begin position="297"/>
        <end position="318"/>
    </location>
</feature>
<reference evidence="10 11" key="1">
    <citation type="submission" date="2019-11" db="EMBL/GenBank/DDBJ databases">
        <authorList>
            <person name="Criscuolo A."/>
        </authorList>
    </citation>
    <scope>NUCLEOTIDE SEQUENCE [LARGE SCALE GENOMIC DNA]</scope>
    <source>
        <strain evidence="10">CIP111667</strain>
    </source>
</reference>
<evidence type="ECO:0000256" key="1">
    <source>
        <dbReference type="ARBA" id="ARBA00004651"/>
    </source>
</evidence>
<comment type="subcellular location">
    <subcellularLocation>
        <location evidence="1 7">Cell membrane</location>
        <topology evidence="1 7">Multi-pass membrane protein</topology>
    </subcellularLocation>
</comment>